<keyword evidence="9" id="KW-1185">Reference proteome</keyword>
<feature type="active site" description="Proton donor/acceptor" evidence="4">
    <location>
        <position position="193"/>
    </location>
</feature>
<dbReference type="PRINTS" id="PR00145">
    <property type="entry name" value="ARGSUCLYASE"/>
</dbReference>
<dbReference type="AlphaFoldDB" id="A0A176QFI0"/>
<dbReference type="HAMAP" id="MF_00743">
    <property type="entry name" value="FumaraseC"/>
    <property type="match status" value="1"/>
</dbReference>
<dbReference type="NCBIfam" id="TIGR00979">
    <property type="entry name" value="fumC_II"/>
    <property type="match status" value="1"/>
</dbReference>
<feature type="binding site" evidence="4">
    <location>
        <begin position="103"/>
        <end position="105"/>
    </location>
    <ligand>
        <name>substrate</name>
    </ligand>
</feature>
<dbReference type="FunFam" id="1.10.40.30:FF:000002">
    <property type="entry name" value="Fumarate hydratase class II"/>
    <property type="match status" value="1"/>
</dbReference>
<dbReference type="SUPFAM" id="SSF48557">
    <property type="entry name" value="L-aspartase-like"/>
    <property type="match status" value="1"/>
</dbReference>
<feature type="active site" evidence="4">
    <location>
        <position position="323"/>
    </location>
</feature>
<protein>
    <recommendedName>
        <fullName evidence="4">Fumarate hydratase class II</fullName>
        <shortName evidence="4">Fumarase C</shortName>
        <ecNumber evidence="4">4.2.1.2</ecNumber>
    </recommendedName>
    <alternativeName>
        <fullName evidence="4">Aerobic fumarase</fullName>
    </alternativeName>
    <alternativeName>
        <fullName evidence="4">Iron-independent fumarase</fullName>
    </alternativeName>
</protein>
<name>A0A176QFI0_9MICO</name>
<evidence type="ECO:0000256" key="4">
    <source>
        <dbReference type="HAMAP-Rule" id="MF_00743"/>
    </source>
</evidence>
<feature type="binding site" evidence="4">
    <location>
        <begin position="144"/>
        <end position="146"/>
    </location>
    <ligand>
        <name>substrate</name>
    </ligand>
</feature>
<dbReference type="Gene3D" id="1.20.200.10">
    <property type="entry name" value="Fumarase/aspartase (Central domain)"/>
    <property type="match status" value="1"/>
</dbReference>
<comment type="pathway">
    <text evidence="4">Carbohydrate metabolism; tricarboxylic acid cycle; (S)-malate from fumarate: step 1/1.</text>
</comment>
<dbReference type="FunFam" id="1.10.275.10:FF:000001">
    <property type="entry name" value="Fumarate hydratase, mitochondrial"/>
    <property type="match status" value="1"/>
</dbReference>
<comment type="miscellaneous">
    <text evidence="4">There are 2 substrate-binding sites: the catalytic A site, and the non-catalytic B site that may play a role in the transfer of substrate or product between the active site and the solvent. Alternatively, the B site may bind allosteric effectors.</text>
</comment>
<evidence type="ECO:0000256" key="2">
    <source>
        <dbReference type="ARBA" id="ARBA00009084"/>
    </source>
</evidence>
<dbReference type="EC" id="4.2.1.2" evidence="4"/>
<evidence type="ECO:0000256" key="3">
    <source>
        <dbReference type="ARBA" id="ARBA00023239"/>
    </source>
</evidence>
<evidence type="ECO:0000259" key="6">
    <source>
        <dbReference type="Pfam" id="PF00206"/>
    </source>
</evidence>
<dbReference type="STRING" id="262209.AWH69_01230"/>
<sequence length="468" mass="49561">MVDTAGTRTESDSMGPVEVAADRYWGAQTQRSLGNFDIGRDTFVWGRTMIRALGILKKSAALANAELDQLPRDIADLVAQAAQEVVDGELDDHFPLVVFQTGSGTQSNMNSNEVIAGRANEIATGSRGGKDPVHPNDHVNRGQSSNDTFPTAMHIAVVLELAETMYPGVQQLRDTLAAKAEQYADVVMVGRTHLQDATPVTLGQVIGGWVAQIDFAVEDVRRADERARELAIGGTAVGTGLNAHPDFGRLCAQHISTESGHEFSQAGNLFASLSAHDALVAVSAAQRTLAGALMKIANDVRWYASGPRNGIGELAIPENEPGSSIMPGKVNPTQAEAMTMVATRVFGNDATVGFAGSQGNFQLNVYKPVMAHAVLESARLIGDACVSFDANCAVGLEPIHERIEANLASNLMLVTALNRHIGYDKAAAIAKKAHKEGTTLRESAVASGVDGADFDAWVVPMDMTHPSA</sequence>
<dbReference type="GO" id="GO:0005737">
    <property type="term" value="C:cytoplasm"/>
    <property type="evidence" value="ECO:0007669"/>
    <property type="project" value="UniProtKB-SubCell"/>
</dbReference>
<accession>A0A176QFI0</accession>
<feature type="site" description="Important for catalytic activity" evidence="4">
    <location>
        <position position="336"/>
    </location>
</feature>
<organism evidence="8 9">
    <name type="scientific">Janibacter melonis</name>
    <dbReference type="NCBI Taxonomy" id="262209"/>
    <lineage>
        <taxon>Bacteria</taxon>
        <taxon>Bacillati</taxon>
        <taxon>Actinomycetota</taxon>
        <taxon>Actinomycetes</taxon>
        <taxon>Micrococcales</taxon>
        <taxon>Intrasporangiaceae</taxon>
        <taxon>Janibacter</taxon>
    </lineage>
</organism>
<dbReference type="GO" id="GO:0008797">
    <property type="term" value="F:aspartate ammonia-lyase activity"/>
    <property type="evidence" value="ECO:0007669"/>
    <property type="project" value="UniProtKB-EC"/>
</dbReference>
<comment type="caution">
    <text evidence="8">The sequence shown here is derived from an EMBL/GenBank/DDBJ whole genome shotgun (WGS) entry which is preliminary data.</text>
</comment>
<reference evidence="8 9" key="1">
    <citation type="submission" date="2016-01" db="EMBL/GenBank/DDBJ databases">
        <title>Janibacter melonis strain CD11_4 genome sequencing and assembly.</title>
        <authorList>
            <person name="Nair G.R."/>
            <person name="Kaur G."/>
            <person name="Chander A.M."/>
            <person name="Mayilraj S."/>
        </authorList>
    </citation>
    <scope>NUCLEOTIDE SEQUENCE [LARGE SCALE GENOMIC DNA]</scope>
    <source>
        <strain evidence="8 9">CD11-4</strain>
    </source>
</reference>
<dbReference type="InterPro" id="IPR008948">
    <property type="entry name" value="L-Aspartase-like"/>
</dbReference>
<dbReference type="GO" id="GO:0004333">
    <property type="term" value="F:fumarate hydratase activity"/>
    <property type="evidence" value="ECO:0007669"/>
    <property type="project" value="UniProtKB-UniRule"/>
</dbReference>
<keyword evidence="4" id="KW-0963">Cytoplasm</keyword>
<feature type="binding site" description="in site B" evidence="4">
    <location>
        <begin position="134"/>
        <end position="137"/>
    </location>
    <ligand>
        <name>substrate</name>
    </ligand>
</feature>
<comment type="similarity">
    <text evidence="2 4">Belongs to the class-II fumarase/aspartase family. Fumarase subfamily.</text>
</comment>
<dbReference type="Pfam" id="PF10415">
    <property type="entry name" value="FumaraseC_C"/>
    <property type="match status" value="1"/>
</dbReference>
<feature type="compositionally biased region" description="Basic and acidic residues" evidence="5">
    <location>
        <begin position="128"/>
        <end position="140"/>
    </location>
</feature>
<feature type="domain" description="Fumarase C C-terminal" evidence="7">
    <location>
        <begin position="413"/>
        <end position="465"/>
    </location>
</feature>
<dbReference type="Gene3D" id="1.10.40.30">
    <property type="entry name" value="Fumarase/aspartase (C-terminal domain)"/>
    <property type="match status" value="1"/>
</dbReference>
<comment type="function">
    <text evidence="4">Involved in the TCA cycle. Catalyzes the stereospecific interconversion of fumarate to L-malate.</text>
</comment>
<dbReference type="InterPro" id="IPR018951">
    <property type="entry name" value="Fumarase_C_C"/>
</dbReference>
<evidence type="ECO:0000313" key="8">
    <source>
        <dbReference type="EMBL" id="OAB88464.1"/>
    </source>
</evidence>
<dbReference type="InterPro" id="IPR022761">
    <property type="entry name" value="Fumarate_lyase_N"/>
</dbReference>
<feature type="binding site" evidence="4">
    <location>
        <position position="192"/>
    </location>
    <ligand>
        <name>substrate</name>
    </ligand>
</feature>
<evidence type="ECO:0000256" key="1">
    <source>
        <dbReference type="ARBA" id="ARBA00001494"/>
    </source>
</evidence>
<dbReference type="InterPro" id="IPR024083">
    <property type="entry name" value="Fumarase/histidase_N"/>
</dbReference>
<proteinExistence type="inferred from homology"/>
<feature type="region of interest" description="Disordered" evidence="5">
    <location>
        <begin position="124"/>
        <end position="146"/>
    </location>
</feature>
<dbReference type="Pfam" id="PF00206">
    <property type="entry name" value="Lyase_1"/>
    <property type="match status" value="1"/>
</dbReference>
<evidence type="ECO:0000256" key="5">
    <source>
        <dbReference type="SAM" id="MobiDB-lite"/>
    </source>
</evidence>
<evidence type="ECO:0000313" key="9">
    <source>
        <dbReference type="Proteomes" id="UP000076976"/>
    </source>
</evidence>
<gene>
    <name evidence="4 8" type="primary">fumC</name>
    <name evidence="8" type="ORF">AWH69_01230</name>
</gene>
<dbReference type="UniPathway" id="UPA00223">
    <property type="reaction ID" value="UER01007"/>
</dbReference>
<dbReference type="PROSITE" id="PS00163">
    <property type="entry name" value="FUMARATE_LYASES"/>
    <property type="match status" value="1"/>
</dbReference>
<keyword evidence="3 4" id="KW-0456">Lyase</keyword>
<dbReference type="PANTHER" id="PTHR11444:SF1">
    <property type="entry name" value="FUMARATE HYDRATASE, MITOCHONDRIAL"/>
    <property type="match status" value="1"/>
</dbReference>
<comment type="catalytic activity">
    <reaction evidence="4">
        <text>(S)-malate = fumarate + H2O</text>
        <dbReference type="Rhea" id="RHEA:12460"/>
        <dbReference type="ChEBI" id="CHEBI:15377"/>
        <dbReference type="ChEBI" id="CHEBI:15589"/>
        <dbReference type="ChEBI" id="CHEBI:29806"/>
        <dbReference type="EC" id="4.2.1.2"/>
    </reaction>
</comment>
<dbReference type="Gene3D" id="1.10.275.10">
    <property type="entry name" value="Fumarase/aspartase (N-terminal domain)"/>
    <property type="match status" value="1"/>
</dbReference>
<dbReference type="CDD" id="cd01362">
    <property type="entry name" value="Fumarase_classII"/>
    <property type="match status" value="1"/>
</dbReference>
<dbReference type="InterPro" id="IPR020557">
    <property type="entry name" value="Fumarate_lyase_CS"/>
</dbReference>
<dbReference type="PANTHER" id="PTHR11444">
    <property type="entry name" value="ASPARTATEAMMONIA/ARGININOSUCCINATE/ADENYLOSUCCINATE LYASE"/>
    <property type="match status" value="1"/>
</dbReference>
<dbReference type="FunFam" id="1.20.200.10:FF:000001">
    <property type="entry name" value="Fumarate hydratase, mitochondrial"/>
    <property type="match status" value="1"/>
</dbReference>
<dbReference type="GO" id="GO:0006106">
    <property type="term" value="P:fumarate metabolic process"/>
    <property type="evidence" value="ECO:0007669"/>
    <property type="project" value="InterPro"/>
</dbReference>
<comment type="subunit">
    <text evidence="4">Homotetramer.</text>
</comment>
<dbReference type="RefSeq" id="WP_068270299.1">
    <property type="nucleotide sequence ID" value="NZ_LQZG01000001.1"/>
</dbReference>
<comment type="catalytic activity">
    <reaction evidence="1">
        <text>L-aspartate = fumarate + NH4(+)</text>
        <dbReference type="Rhea" id="RHEA:16601"/>
        <dbReference type="ChEBI" id="CHEBI:28938"/>
        <dbReference type="ChEBI" id="CHEBI:29806"/>
        <dbReference type="ChEBI" id="CHEBI:29991"/>
        <dbReference type="EC" id="4.3.1.1"/>
    </reaction>
</comment>
<feature type="binding site" evidence="4">
    <location>
        <position position="324"/>
    </location>
    <ligand>
        <name>substrate</name>
    </ligand>
</feature>
<dbReference type="InterPro" id="IPR005677">
    <property type="entry name" value="Fum_hydII"/>
</dbReference>
<dbReference type="GO" id="GO:0006099">
    <property type="term" value="P:tricarboxylic acid cycle"/>
    <property type="evidence" value="ECO:0007669"/>
    <property type="project" value="UniProtKB-UniRule"/>
</dbReference>
<dbReference type="EMBL" id="LQZG01000001">
    <property type="protein sequence ID" value="OAB88464.1"/>
    <property type="molecule type" value="Genomic_DNA"/>
</dbReference>
<comment type="subcellular location">
    <subcellularLocation>
        <location evidence="4">Cytoplasm</location>
    </subcellularLocation>
</comment>
<dbReference type="GO" id="GO:0006108">
    <property type="term" value="P:malate metabolic process"/>
    <property type="evidence" value="ECO:0007669"/>
    <property type="project" value="TreeGrafter"/>
</dbReference>
<feature type="binding site" evidence="4">
    <location>
        <begin position="329"/>
        <end position="331"/>
    </location>
    <ligand>
        <name>substrate</name>
    </ligand>
</feature>
<dbReference type="InterPro" id="IPR000362">
    <property type="entry name" value="Fumarate_lyase_fam"/>
</dbReference>
<feature type="domain" description="Fumarate lyase N-terminal" evidence="6">
    <location>
        <begin position="15"/>
        <end position="347"/>
    </location>
</feature>
<evidence type="ECO:0000259" key="7">
    <source>
        <dbReference type="Pfam" id="PF10415"/>
    </source>
</evidence>
<keyword evidence="4" id="KW-0816">Tricarboxylic acid cycle</keyword>
<dbReference type="Proteomes" id="UP000076976">
    <property type="component" value="Unassembled WGS sequence"/>
</dbReference>
<dbReference type="PRINTS" id="PR00149">
    <property type="entry name" value="FUMRATELYASE"/>
</dbReference>